<accession>A0A0E9RAB1</accession>
<reference evidence="1" key="1">
    <citation type="submission" date="2014-11" db="EMBL/GenBank/DDBJ databases">
        <authorList>
            <person name="Amaro Gonzalez C."/>
        </authorList>
    </citation>
    <scope>NUCLEOTIDE SEQUENCE</scope>
</reference>
<reference evidence="1" key="2">
    <citation type="journal article" date="2015" name="Fish Shellfish Immunol.">
        <title>Early steps in the European eel (Anguilla anguilla)-Vibrio vulnificus interaction in the gills: Role of the RtxA13 toxin.</title>
        <authorList>
            <person name="Callol A."/>
            <person name="Pajuelo D."/>
            <person name="Ebbesson L."/>
            <person name="Teles M."/>
            <person name="MacKenzie S."/>
            <person name="Amaro C."/>
        </authorList>
    </citation>
    <scope>NUCLEOTIDE SEQUENCE</scope>
</reference>
<evidence type="ECO:0000313" key="1">
    <source>
        <dbReference type="EMBL" id="JAH26101.1"/>
    </source>
</evidence>
<protein>
    <submittedName>
        <fullName evidence="1">Uncharacterized protein</fullName>
    </submittedName>
</protein>
<proteinExistence type="predicted"/>
<sequence>MKYTCTYCQSVHIETGIGNMKYKQHCGNDNNAINSVAMATLPL</sequence>
<dbReference type="EMBL" id="GBXM01082476">
    <property type="protein sequence ID" value="JAH26101.1"/>
    <property type="molecule type" value="Transcribed_RNA"/>
</dbReference>
<dbReference type="AlphaFoldDB" id="A0A0E9RAB1"/>
<organism evidence="1">
    <name type="scientific">Anguilla anguilla</name>
    <name type="common">European freshwater eel</name>
    <name type="synonym">Muraena anguilla</name>
    <dbReference type="NCBI Taxonomy" id="7936"/>
    <lineage>
        <taxon>Eukaryota</taxon>
        <taxon>Metazoa</taxon>
        <taxon>Chordata</taxon>
        <taxon>Craniata</taxon>
        <taxon>Vertebrata</taxon>
        <taxon>Euteleostomi</taxon>
        <taxon>Actinopterygii</taxon>
        <taxon>Neopterygii</taxon>
        <taxon>Teleostei</taxon>
        <taxon>Anguilliformes</taxon>
        <taxon>Anguillidae</taxon>
        <taxon>Anguilla</taxon>
    </lineage>
</organism>
<name>A0A0E9RAB1_ANGAN</name>